<keyword evidence="1" id="KW-1133">Transmembrane helix</keyword>
<evidence type="ECO:0000259" key="2">
    <source>
        <dbReference type="Pfam" id="PF02517"/>
    </source>
</evidence>
<dbReference type="STRING" id="410072.ERS852525_00795"/>
<feature type="transmembrane region" description="Helical" evidence="1">
    <location>
        <begin position="157"/>
        <end position="174"/>
    </location>
</feature>
<evidence type="ECO:0000313" key="9">
    <source>
        <dbReference type="Proteomes" id="UP000554488"/>
    </source>
</evidence>
<evidence type="ECO:0000313" key="3">
    <source>
        <dbReference type="EMBL" id="CUM73323.1"/>
    </source>
</evidence>
<dbReference type="GO" id="GO:0008237">
    <property type="term" value="F:metallopeptidase activity"/>
    <property type="evidence" value="ECO:0007669"/>
    <property type="project" value="UniProtKB-KW"/>
</dbReference>
<keyword evidence="4" id="KW-0645">Protease</keyword>
<dbReference type="PANTHER" id="PTHR36435">
    <property type="entry name" value="SLR1288 PROTEIN"/>
    <property type="match status" value="1"/>
</dbReference>
<reference evidence="6 9" key="2">
    <citation type="submission" date="2020-04" db="EMBL/GenBank/DDBJ databases">
        <authorList>
            <person name="Pieper L."/>
        </authorList>
    </citation>
    <scope>NUCLEOTIDE SEQUENCE [LARGE SCALE GENOMIC DNA]</scope>
    <source>
        <strain evidence="6 9">F22</strain>
    </source>
</reference>
<dbReference type="PANTHER" id="PTHR36435:SF1">
    <property type="entry name" value="CAAX AMINO TERMINAL PROTEASE FAMILY PROTEIN"/>
    <property type="match status" value="1"/>
</dbReference>
<evidence type="ECO:0000313" key="6">
    <source>
        <dbReference type="EMBL" id="NUN86364.1"/>
    </source>
</evidence>
<name>A0A173YVT2_9FIRM</name>
<feature type="transmembrane region" description="Helical" evidence="1">
    <location>
        <begin position="84"/>
        <end position="107"/>
    </location>
</feature>
<keyword evidence="6" id="KW-0378">Hydrolase</keyword>
<dbReference type="Proteomes" id="UP000095727">
    <property type="component" value="Unassembled WGS sequence"/>
</dbReference>
<feature type="transmembrane region" description="Helical" evidence="1">
    <location>
        <begin position="233"/>
        <end position="251"/>
    </location>
</feature>
<dbReference type="Proteomes" id="UP000554488">
    <property type="component" value="Unassembled WGS sequence"/>
</dbReference>
<keyword evidence="1" id="KW-0472">Membrane</keyword>
<reference evidence="7 8" key="1">
    <citation type="submission" date="2015-09" db="EMBL/GenBank/DDBJ databases">
        <authorList>
            <consortium name="Pathogen Informatics"/>
        </authorList>
    </citation>
    <scope>NUCLEOTIDE SEQUENCE [LARGE SCALE GENOMIC DNA]</scope>
    <source>
        <strain evidence="4 7">2789STDY5834866</strain>
        <strain evidence="3 8">2789STDY5834962</strain>
    </source>
</reference>
<evidence type="ECO:0000313" key="4">
    <source>
        <dbReference type="EMBL" id="CUN68312.1"/>
    </source>
</evidence>
<dbReference type="Pfam" id="PF02517">
    <property type="entry name" value="Rce1-like"/>
    <property type="match status" value="1"/>
</dbReference>
<reference evidence="5" key="5">
    <citation type="submission" date="2022-11" db="EMBL/GenBank/DDBJ databases">
        <title>Draft genome sequence of Coprococcus comes strain 31264.</title>
        <authorList>
            <person name="Hisatomi A."/>
            <person name="Ohkuma M."/>
            <person name="Sakamoto M."/>
        </authorList>
    </citation>
    <scope>NUCLEOTIDE SEQUENCE</scope>
    <source>
        <strain evidence="5">JCM 31264</strain>
    </source>
</reference>
<evidence type="ECO:0000256" key="1">
    <source>
        <dbReference type="SAM" id="Phobius"/>
    </source>
</evidence>
<dbReference type="Proteomes" id="UP000095362">
    <property type="component" value="Unassembled WGS sequence"/>
</dbReference>
<dbReference type="EMBL" id="BSCI01000004">
    <property type="protein sequence ID" value="GLG86351.1"/>
    <property type="molecule type" value="Genomic_DNA"/>
</dbReference>
<dbReference type="GO" id="GO:0006508">
    <property type="term" value="P:proteolysis"/>
    <property type="evidence" value="ECO:0007669"/>
    <property type="project" value="UniProtKB-KW"/>
</dbReference>
<dbReference type="InterPro" id="IPR003675">
    <property type="entry name" value="Rce1/LyrA-like_dom"/>
</dbReference>
<evidence type="ECO:0000313" key="7">
    <source>
        <dbReference type="Proteomes" id="UP000095362"/>
    </source>
</evidence>
<reference evidence="6 9" key="3">
    <citation type="submission" date="2020-07" db="EMBL/GenBank/DDBJ databases">
        <title>Bacterial metabolism rescues the inhibition of intestinal drug absorption by food and drug additives.</title>
        <authorList>
            <person name="Zou L."/>
            <person name="Spanogiannopoulos P."/>
            <person name="Chien H.-C."/>
            <person name="Pieper L.M."/>
            <person name="Cai W."/>
            <person name="Khuri N."/>
            <person name="Pottel J."/>
            <person name="Vora B."/>
            <person name="Ni Z."/>
            <person name="Tsakalozou E."/>
            <person name="Zhang W."/>
            <person name="Shoichet B.K."/>
            <person name="Giacomini K.M."/>
            <person name="Turnbaugh P.J."/>
        </authorList>
    </citation>
    <scope>NUCLEOTIDE SEQUENCE [LARGE SCALE GENOMIC DNA]</scope>
    <source>
        <strain evidence="6 9">F22</strain>
    </source>
</reference>
<dbReference type="Proteomes" id="UP001145109">
    <property type="component" value="Unassembled WGS sequence"/>
</dbReference>
<dbReference type="PaxDb" id="410072-ERS852525_00795"/>
<dbReference type="EMBL" id="CYXR01000002">
    <property type="protein sequence ID" value="CUM73323.1"/>
    <property type="molecule type" value="Genomic_DNA"/>
</dbReference>
<dbReference type="EMBL" id="JABWDC010000020">
    <property type="protein sequence ID" value="NUN86364.1"/>
    <property type="molecule type" value="Genomic_DNA"/>
</dbReference>
<dbReference type="GO" id="GO:0080120">
    <property type="term" value="P:CAAX-box protein maturation"/>
    <property type="evidence" value="ECO:0007669"/>
    <property type="project" value="UniProtKB-ARBA"/>
</dbReference>
<proteinExistence type="predicted"/>
<dbReference type="InterPro" id="IPR052710">
    <property type="entry name" value="CAAX_protease"/>
</dbReference>
<evidence type="ECO:0000313" key="5">
    <source>
        <dbReference type="EMBL" id="GLG86351.1"/>
    </source>
</evidence>
<protein>
    <submittedName>
        <fullName evidence="4">CAAX prenyl protease-related protein</fullName>
    </submittedName>
    <submittedName>
        <fullName evidence="6">CPBP family intramembrane metalloprotease</fullName>
    </submittedName>
</protein>
<gene>
    <name evidence="5" type="ORF">comes_08960</name>
    <name evidence="4" type="ORF">ERS852481_00616</name>
    <name evidence="3" type="ORF">ERS852574_00339</name>
    <name evidence="6" type="ORF">HUU93_07065</name>
</gene>
<feature type="transmembrane region" description="Helical" evidence="1">
    <location>
        <begin position="204"/>
        <end position="221"/>
    </location>
</feature>
<organism evidence="4 7">
    <name type="scientific">Coprococcus comes</name>
    <dbReference type="NCBI Taxonomy" id="410072"/>
    <lineage>
        <taxon>Bacteria</taxon>
        <taxon>Bacillati</taxon>
        <taxon>Bacillota</taxon>
        <taxon>Clostridia</taxon>
        <taxon>Lachnospirales</taxon>
        <taxon>Lachnospiraceae</taxon>
        <taxon>Coprococcus</taxon>
    </lineage>
</organism>
<dbReference type="AlphaFoldDB" id="A0A173YVT2"/>
<evidence type="ECO:0000313" key="8">
    <source>
        <dbReference type="Proteomes" id="UP000095727"/>
    </source>
</evidence>
<keyword evidence="6" id="KW-0482">Metalloprotease</keyword>
<dbReference type="EMBL" id="CYZK01000003">
    <property type="protein sequence ID" value="CUN68312.1"/>
    <property type="molecule type" value="Genomic_DNA"/>
</dbReference>
<dbReference type="GO" id="GO:0004175">
    <property type="term" value="F:endopeptidase activity"/>
    <property type="evidence" value="ECO:0007669"/>
    <property type="project" value="UniProtKB-ARBA"/>
</dbReference>
<sequence>MRDRKTGRIIWYLFSAVLIKWGVEIAVATFALSCGLRSNMGIGAVSSIITIPMIAWIYRKDQGRYEKQQESWWKYKAASRYGMWLVMLVGAVTACVAMNDIVMLMNMQRISQIYQSTEQIIYSAPRWLQLAGAGILAPVAEELVYRGMIYRRMRESLTAVQAGVFVSILFGVGHGNLPQGLYAMVLGLLLACIYEKFRNIAAPILFHIVVNITSLLLSWYGGFEWILGTEGKAVGITVLATLITVIIYVKIKNIRQEIR</sequence>
<feature type="transmembrane region" description="Helical" evidence="1">
    <location>
        <begin position="127"/>
        <end position="145"/>
    </location>
</feature>
<reference evidence="5" key="4">
    <citation type="submission" date="2022-09" db="EMBL/GenBank/DDBJ databases">
        <title>Draft genome sequence of Coprococcus comes strain 31264.</title>
        <authorList>
            <person name="Atsushi H."/>
            <person name="Moriya O."/>
            <person name="Mitsuo S."/>
        </authorList>
    </citation>
    <scope>NUCLEOTIDE SEQUENCE</scope>
    <source>
        <strain evidence="5">JCM 31264</strain>
    </source>
</reference>
<dbReference type="OrthoDB" id="9782250at2"/>
<feature type="transmembrane region" description="Helical" evidence="1">
    <location>
        <begin position="180"/>
        <end position="197"/>
    </location>
</feature>
<feature type="domain" description="CAAX prenyl protease 2/Lysostaphin resistance protein A-like" evidence="2">
    <location>
        <begin position="127"/>
        <end position="212"/>
    </location>
</feature>
<feature type="transmembrane region" description="Helical" evidence="1">
    <location>
        <begin position="38"/>
        <end position="58"/>
    </location>
</feature>
<keyword evidence="1" id="KW-0812">Transmembrane</keyword>
<dbReference type="RefSeq" id="WP_055155607.1">
    <property type="nucleotide sequence ID" value="NZ_BSCI01000004.1"/>
</dbReference>
<feature type="transmembrane region" description="Helical" evidence="1">
    <location>
        <begin position="9"/>
        <end position="32"/>
    </location>
</feature>
<accession>A0A173YVT2</accession>